<evidence type="ECO:0000313" key="1">
    <source>
        <dbReference type="EMBL" id="RDH35476.1"/>
    </source>
</evidence>
<evidence type="ECO:0000313" key="2">
    <source>
        <dbReference type="Proteomes" id="UP000253729"/>
    </source>
</evidence>
<protein>
    <submittedName>
        <fullName evidence="1">Uncharacterized protein</fullName>
    </submittedName>
</protein>
<gene>
    <name evidence="1" type="ORF">BDQ94DRAFT_139670</name>
</gene>
<name>A0A3F3Q9Q2_9EURO</name>
<sequence>MRYDAMEIHNYWMGASFIYFFPYFFLTCQGKTVSGVGVDRYTYCNRRITMNVSV</sequence>
<reference evidence="1 2" key="1">
    <citation type="submission" date="2018-07" db="EMBL/GenBank/DDBJ databases">
        <title>The genomes of Aspergillus section Nigri reveals drivers in fungal speciation.</title>
        <authorList>
            <consortium name="DOE Joint Genome Institute"/>
            <person name="Vesth T.C."/>
            <person name="Nybo J."/>
            <person name="Theobald S."/>
            <person name="Brandl J."/>
            <person name="Frisvad J.C."/>
            <person name="Nielsen K.F."/>
            <person name="Lyhne E.K."/>
            <person name="Kogle M.E."/>
            <person name="Kuo A."/>
            <person name="Riley R."/>
            <person name="Clum A."/>
            <person name="Nolan M."/>
            <person name="Lipzen A."/>
            <person name="Salamov A."/>
            <person name="Henrissat B."/>
            <person name="Wiebenga A."/>
            <person name="De vries R.P."/>
            <person name="Grigoriev I.V."/>
            <person name="Mortensen U.H."/>
            <person name="Andersen M.R."/>
            <person name="Baker S.E."/>
        </authorList>
    </citation>
    <scope>NUCLEOTIDE SEQUENCE [LARGE SCALE GENOMIC DNA]</scope>
    <source>
        <strain evidence="1 2">CBS 139.54b</strain>
    </source>
</reference>
<keyword evidence="2" id="KW-1185">Reference proteome</keyword>
<dbReference type="EMBL" id="KZ852040">
    <property type="protein sequence ID" value="RDH35476.1"/>
    <property type="molecule type" value="Genomic_DNA"/>
</dbReference>
<dbReference type="Proteomes" id="UP000253729">
    <property type="component" value="Unassembled WGS sequence"/>
</dbReference>
<organism evidence="1 2">
    <name type="scientific">Aspergillus welwitschiae</name>
    <dbReference type="NCBI Taxonomy" id="1341132"/>
    <lineage>
        <taxon>Eukaryota</taxon>
        <taxon>Fungi</taxon>
        <taxon>Dikarya</taxon>
        <taxon>Ascomycota</taxon>
        <taxon>Pezizomycotina</taxon>
        <taxon>Eurotiomycetes</taxon>
        <taxon>Eurotiomycetidae</taxon>
        <taxon>Eurotiales</taxon>
        <taxon>Aspergillaceae</taxon>
        <taxon>Aspergillus</taxon>
        <taxon>Aspergillus subgen. Circumdati</taxon>
    </lineage>
</organism>
<dbReference type="RefSeq" id="XP_026628498.1">
    <property type="nucleotide sequence ID" value="XM_026765477.1"/>
</dbReference>
<dbReference type="GeneID" id="38133833"/>
<proteinExistence type="predicted"/>
<dbReference type="AlphaFoldDB" id="A0A3F3Q9Q2"/>
<accession>A0A3F3Q9Q2</accession>